<dbReference type="OrthoDB" id="9807664at2"/>
<accession>A0A2P1NGP6</accession>
<dbReference type="GO" id="GO:0008725">
    <property type="term" value="F:DNA-3-methyladenine glycosylase activity"/>
    <property type="evidence" value="ECO:0007669"/>
    <property type="project" value="InterPro"/>
</dbReference>
<evidence type="ECO:0000313" key="3">
    <source>
        <dbReference type="Proteomes" id="UP000241829"/>
    </source>
</evidence>
<protein>
    <submittedName>
        <fullName evidence="2">DNA-3-methyladenine glycosylase I</fullName>
    </submittedName>
</protein>
<evidence type="ECO:0000313" key="2">
    <source>
        <dbReference type="EMBL" id="AVP56239.1"/>
    </source>
</evidence>
<dbReference type="PANTHER" id="PTHR30037">
    <property type="entry name" value="DNA-3-METHYLADENINE GLYCOSYLASE 1"/>
    <property type="match status" value="1"/>
</dbReference>
<dbReference type="RefSeq" id="WP_106844802.1">
    <property type="nucleotide sequence ID" value="NZ_CP027792.1"/>
</dbReference>
<dbReference type="GO" id="GO:0006284">
    <property type="term" value="P:base-excision repair"/>
    <property type="evidence" value="ECO:0007669"/>
    <property type="project" value="InterPro"/>
</dbReference>
<proteinExistence type="predicted"/>
<dbReference type="AlphaFoldDB" id="A0A2P1NGP6"/>
<keyword evidence="1" id="KW-0862">Zinc</keyword>
<feature type="binding site" evidence="1">
    <location>
        <position position="22"/>
    </location>
    <ligand>
        <name>Zn(2+)</name>
        <dbReference type="ChEBI" id="CHEBI:29105"/>
    </ligand>
</feature>
<dbReference type="SUPFAM" id="SSF48150">
    <property type="entry name" value="DNA-glycosylase"/>
    <property type="match status" value="1"/>
</dbReference>
<dbReference type="InterPro" id="IPR005019">
    <property type="entry name" value="Adenine_glyco"/>
</dbReference>
<keyword evidence="1" id="KW-0479">Metal-binding</keyword>
<feature type="binding site" evidence="1">
    <location>
        <position position="200"/>
    </location>
    <ligand>
        <name>Zn(2+)</name>
        <dbReference type="ChEBI" id="CHEBI:29105"/>
    </ligand>
</feature>
<reference evidence="3" key="1">
    <citation type="submission" date="2018-03" db="EMBL/GenBank/DDBJ databases">
        <title>Genome sequencing of Melaminivora sp. strain SC2-7.</title>
        <authorList>
            <person name="Kim S.-J."/>
            <person name="Heo J."/>
            <person name="Ahn J.-H."/>
            <person name="Kwon S.-W."/>
        </authorList>
    </citation>
    <scope>NUCLEOTIDE SEQUENCE [LARGE SCALE GENOMIC DNA]</scope>
    <source>
        <strain evidence="3">SC2-7</strain>
    </source>
</reference>
<dbReference type="Proteomes" id="UP000241829">
    <property type="component" value="Chromosome"/>
</dbReference>
<dbReference type="PANTHER" id="PTHR30037:SF4">
    <property type="entry name" value="DNA-3-METHYLADENINE GLYCOSYLASE I"/>
    <property type="match status" value="1"/>
</dbReference>
<organism evidence="2 3">
    <name type="scientific">Pulveribacter suum</name>
    <dbReference type="NCBI Taxonomy" id="2116657"/>
    <lineage>
        <taxon>Bacteria</taxon>
        <taxon>Pseudomonadati</taxon>
        <taxon>Pseudomonadota</taxon>
        <taxon>Betaproteobacteria</taxon>
        <taxon>Burkholderiales</taxon>
        <taxon>Comamonadaceae</taxon>
        <taxon>Pulveribacter</taxon>
    </lineage>
</organism>
<dbReference type="InterPro" id="IPR011257">
    <property type="entry name" value="DNA_glycosylase"/>
</dbReference>
<name>A0A2P1NGP6_9BURK</name>
<evidence type="ECO:0000256" key="1">
    <source>
        <dbReference type="PIRSR" id="PIRSR605019-1"/>
    </source>
</evidence>
<keyword evidence="3" id="KW-1185">Reference proteome</keyword>
<sequence>MTDPATPAPDGLFADDGGCLRCAWCRATPLYRHYHDHEWGFAVDDERRLFEKLCLEGFQAGLSWLTILNKREALRAAFAQFEAEELARFGPAEVGQLLANAAIVRHRGKIESAIHNARCVLRLRAEWGSLARYIWSWAPQAQQGRPQALTGAAVRSLTTSPASVALSRDLKKRGFSFVGPTTMYAFMQAMGLVNDHVQGCSVRERAQAQRAAFAPPLVQATASERMVTP</sequence>
<dbReference type="EMBL" id="CP027792">
    <property type="protein sequence ID" value="AVP56239.1"/>
    <property type="molecule type" value="Genomic_DNA"/>
</dbReference>
<feature type="binding site" evidence="1">
    <location>
        <position position="35"/>
    </location>
    <ligand>
        <name>Zn(2+)</name>
        <dbReference type="ChEBI" id="CHEBI:29105"/>
    </ligand>
</feature>
<dbReference type="KEGG" id="melm:C7H73_00215"/>
<dbReference type="InterPro" id="IPR052891">
    <property type="entry name" value="DNA-3mA_glycosylase"/>
</dbReference>
<dbReference type="Gene3D" id="1.10.340.30">
    <property type="entry name" value="Hypothetical protein, domain 2"/>
    <property type="match status" value="1"/>
</dbReference>
<dbReference type="GO" id="GO:0046872">
    <property type="term" value="F:metal ion binding"/>
    <property type="evidence" value="ECO:0007669"/>
    <property type="project" value="UniProtKB-KW"/>
</dbReference>
<dbReference type="Pfam" id="PF03352">
    <property type="entry name" value="Adenine_glyco"/>
    <property type="match status" value="1"/>
</dbReference>
<feature type="binding site" evidence="1">
    <location>
        <position position="196"/>
    </location>
    <ligand>
        <name>Zn(2+)</name>
        <dbReference type="ChEBI" id="CHEBI:29105"/>
    </ligand>
</feature>
<gene>
    <name evidence="2" type="ORF">C7H73_00215</name>
</gene>